<feature type="chain" id="PRO_5002063470" evidence="1">
    <location>
        <begin position="19"/>
        <end position="152"/>
    </location>
</feature>
<dbReference type="EMBL" id="JTJJ01000063">
    <property type="protein sequence ID" value="KHJ66942.1"/>
    <property type="molecule type" value="Genomic_DNA"/>
</dbReference>
<evidence type="ECO:0000256" key="1">
    <source>
        <dbReference type="SAM" id="SignalP"/>
    </source>
</evidence>
<gene>
    <name evidence="2" type="ORF">QU24_16730</name>
</gene>
<sequence>MKKIAMVAALLVSSSCFASETPLEVVQHYMGAWNQHNAHKAGTYLAKDVTYYDAAVGTPVKGNSDAEKNVIKAFIDGVPDLKWQMVGKPVYNHDIVAFEWVFSGVNSGEWAGSPATHKPIKFHGVSYIKVKDGKIAYQGDYYDSKKLDEQLK</sequence>
<name>A0A0B1R6V2_9GAMM</name>
<dbReference type="PROSITE" id="PS51257">
    <property type="entry name" value="PROKAR_LIPOPROTEIN"/>
    <property type="match status" value="1"/>
</dbReference>
<dbReference type="Pfam" id="PF07366">
    <property type="entry name" value="SnoaL"/>
    <property type="match status" value="1"/>
</dbReference>
<accession>A0A0B1R6V2</accession>
<proteinExistence type="predicted"/>
<evidence type="ECO:0000313" key="2">
    <source>
        <dbReference type="EMBL" id="KHJ66942.1"/>
    </source>
</evidence>
<dbReference type="InterPro" id="IPR009959">
    <property type="entry name" value="Cyclase_SnoaL-like"/>
</dbReference>
<comment type="caution">
    <text evidence="2">The sequence shown here is derived from an EMBL/GenBank/DDBJ whole genome shotgun (WGS) entry which is preliminary data.</text>
</comment>
<dbReference type="Proteomes" id="UP000030853">
    <property type="component" value="Unassembled WGS sequence"/>
</dbReference>
<dbReference type="InterPro" id="IPR032710">
    <property type="entry name" value="NTF2-like_dom_sf"/>
</dbReference>
<reference evidence="2 3" key="1">
    <citation type="submission" date="2014-11" db="EMBL/GenBank/DDBJ databases">
        <title>Genome sequencing of Pantoea rodasii ND03.</title>
        <authorList>
            <person name="Muhamad Yunos N.Y."/>
            <person name="Chan K.-G."/>
        </authorList>
    </citation>
    <scope>NUCLEOTIDE SEQUENCE [LARGE SCALE GENOMIC DNA]</scope>
    <source>
        <strain evidence="2 3">ND03</strain>
    </source>
</reference>
<dbReference type="PANTHER" id="PTHR38436:SF1">
    <property type="entry name" value="ESTER CYCLASE"/>
    <property type="match status" value="1"/>
</dbReference>
<organism evidence="2 3">
    <name type="scientific">Pantoea rodasii</name>
    <dbReference type="NCBI Taxonomy" id="1076549"/>
    <lineage>
        <taxon>Bacteria</taxon>
        <taxon>Pseudomonadati</taxon>
        <taxon>Pseudomonadota</taxon>
        <taxon>Gammaproteobacteria</taxon>
        <taxon>Enterobacterales</taxon>
        <taxon>Erwiniaceae</taxon>
        <taxon>Pantoea</taxon>
    </lineage>
</organism>
<feature type="signal peptide" evidence="1">
    <location>
        <begin position="1"/>
        <end position="18"/>
    </location>
</feature>
<evidence type="ECO:0000313" key="3">
    <source>
        <dbReference type="Proteomes" id="UP000030853"/>
    </source>
</evidence>
<protein>
    <submittedName>
        <fullName evidence="2">Polyketide cyclase</fullName>
    </submittedName>
</protein>
<dbReference type="AlphaFoldDB" id="A0A0B1R6V2"/>
<dbReference type="PANTHER" id="PTHR38436">
    <property type="entry name" value="POLYKETIDE CYCLASE SNOAL-LIKE DOMAIN"/>
    <property type="match status" value="1"/>
</dbReference>
<dbReference type="Gene3D" id="3.10.450.50">
    <property type="match status" value="1"/>
</dbReference>
<dbReference type="GO" id="GO:0030638">
    <property type="term" value="P:polyketide metabolic process"/>
    <property type="evidence" value="ECO:0007669"/>
    <property type="project" value="InterPro"/>
</dbReference>
<keyword evidence="1" id="KW-0732">Signal</keyword>
<dbReference type="SUPFAM" id="SSF54427">
    <property type="entry name" value="NTF2-like"/>
    <property type="match status" value="1"/>
</dbReference>